<proteinExistence type="predicted"/>
<dbReference type="InterPro" id="IPR043502">
    <property type="entry name" value="DNA/RNA_pol_sf"/>
</dbReference>
<feature type="domain" description="Reverse transcriptase" evidence="3">
    <location>
        <begin position="1"/>
        <end position="137"/>
    </location>
</feature>
<dbReference type="SUPFAM" id="SSF47823">
    <property type="entry name" value="lambda integrase-like, N-terminal domain"/>
    <property type="match status" value="1"/>
</dbReference>
<dbReference type="Proteomes" id="UP001249851">
    <property type="component" value="Unassembled WGS sequence"/>
</dbReference>
<comment type="caution">
    <text evidence="4">The sequence shown here is derived from an EMBL/GenBank/DDBJ whole genome shotgun (WGS) entry which is preliminary data.</text>
</comment>
<evidence type="ECO:0000313" key="5">
    <source>
        <dbReference type="Proteomes" id="UP001249851"/>
    </source>
</evidence>
<sequence>MEGLNTLLDLLSGSEFFTTIDLKDAYFSIPIHADHYKYLRFEWNSTLFEFICLPFGLSLAPRVFTKVLKPFVASIRNKGIRLVIYLDDMAIISSSRELSSQEAGIVVQFLESLGFIINKEKSVLFPSQKIVFLGYVIDSVARTVPLPEEKLNKDGVLSAMEFQVVVCCPQRSKRCMLIGLNFLQFFSFVRQNPNKAQGGGSSRWSSHSTLVAKSTLVPTAPPIIGPASYSRSSTPVGRAPNSASGGFSSPSQRCNAPSRVACIRDNLQVRGISPRAASYVLKSWRPGTEKQYSAAWKCFCCWCDRKQRNPLQADLGTVCDFLTEQFEDSKKSYSTINSYRSALSSMLLPVDGYSVGEHPIIARLLKGMFHIRPPEPRTASIRQSLNSSLFVSYGKPYKVVSSATLARWLKVVLSLAGIDTSIFKCHSFRGASTSKAVSLGVPLDVILKAADWKNAGTFAKFYQRETSSVGQFAQAVLTL</sequence>
<dbReference type="InterPro" id="IPR010998">
    <property type="entry name" value="Integrase_recombinase_N"/>
</dbReference>
<organism evidence="4 5">
    <name type="scientific">Acropora cervicornis</name>
    <name type="common">Staghorn coral</name>
    <dbReference type="NCBI Taxonomy" id="6130"/>
    <lineage>
        <taxon>Eukaryota</taxon>
        <taxon>Metazoa</taxon>
        <taxon>Cnidaria</taxon>
        <taxon>Anthozoa</taxon>
        <taxon>Hexacorallia</taxon>
        <taxon>Scleractinia</taxon>
        <taxon>Astrocoeniina</taxon>
        <taxon>Acroporidae</taxon>
        <taxon>Acropora</taxon>
    </lineage>
</organism>
<protein>
    <submittedName>
        <fullName evidence="4">Gag-Pol polyprotein</fullName>
    </submittedName>
</protein>
<evidence type="ECO:0000313" key="4">
    <source>
        <dbReference type="EMBL" id="KAK2553629.1"/>
    </source>
</evidence>
<evidence type="ECO:0000256" key="2">
    <source>
        <dbReference type="SAM" id="MobiDB-lite"/>
    </source>
</evidence>
<evidence type="ECO:0000256" key="1">
    <source>
        <dbReference type="ARBA" id="ARBA00023125"/>
    </source>
</evidence>
<dbReference type="Gene3D" id="3.30.70.270">
    <property type="match status" value="1"/>
</dbReference>
<dbReference type="PROSITE" id="PS50878">
    <property type="entry name" value="RT_POL"/>
    <property type="match status" value="1"/>
</dbReference>
<dbReference type="PANTHER" id="PTHR35617:SF3">
    <property type="entry name" value="CORE-BINDING (CB) DOMAIN-CONTAINING PROTEIN"/>
    <property type="match status" value="1"/>
</dbReference>
<feature type="region of interest" description="Disordered" evidence="2">
    <location>
        <begin position="226"/>
        <end position="254"/>
    </location>
</feature>
<accession>A0AAD9Q324</accession>
<keyword evidence="5" id="KW-1185">Reference proteome</keyword>
<reference evidence="4" key="2">
    <citation type="journal article" date="2023" name="Science">
        <title>Genomic signatures of disease resistance in endangered staghorn corals.</title>
        <authorList>
            <person name="Vollmer S.V."/>
            <person name="Selwyn J.D."/>
            <person name="Despard B.A."/>
            <person name="Roesel C.L."/>
        </authorList>
    </citation>
    <scope>NUCLEOTIDE SEQUENCE</scope>
    <source>
        <tissue evidence="4">Whole Organism</tissue>
    </source>
</reference>
<feature type="compositionally biased region" description="Polar residues" evidence="2">
    <location>
        <begin position="229"/>
        <end position="254"/>
    </location>
</feature>
<name>A0AAD9Q324_ACRCE</name>
<dbReference type="Pfam" id="PF00078">
    <property type="entry name" value="RVT_1"/>
    <property type="match status" value="1"/>
</dbReference>
<dbReference type="EMBL" id="JARQWQ010000076">
    <property type="protein sequence ID" value="KAK2553629.1"/>
    <property type="molecule type" value="Genomic_DNA"/>
</dbReference>
<dbReference type="SUPFAM" id="SSF56672">
    <property type="entry name" value="DNA/RNA polymerases"/>
    <property type="match status" value="1"/>
</dbReference>
<dbReference type="InterPro" id="IPR000477">
    <property type="entry name" value="RT_dom"/>
</dbReference>
<dbReference type="Gene3D" id="1.10.150.130">
    <property type="match status" value="1"/>
</dbReference>
<dbReference type="GO" id="GO:0003677">
    <property type="term" value="F:DNA binding"/>
    <property type="evidence" value="ECO:0007669"/>
    <property type="project" value="UniProtKB-KW"/>
</dbReference>
<evidence type="ECO:0000259" key="3">
    <source>
        <dbReference type="PROSITE" id="PS50878"/>
    </source>
</evidence>
<dbReference type="InterPro" id="IPR043128">
    <property type="entry name" value="Rev_trsase/Diguanyl_cyclase"/>
</dbReference>
<dbReference type="Gene3D" id="3.10.10.10">
    <property type="entry name" value="HIV Type 1 Reverse Transcriptase, subunit A, domain 1"/>
    <property type="match status" value="1"/>
</dbReference>
<reference evidence="4" key="1">
    <citation type="journal article" date="2023" name="G3 (Bethesda)">
        <title>Whole genome assembly and annotation of the endangered Caribbean coral Acropora cervicornis.</title>
        <authorList>
            <person name="Selwyn J.D."/>
            <person name="Vollmer S.V."/>
        </authorList>
    </citation>
    <scope>NUCLEOTIDE SEQUENCE</scope>
    <source>
        <strain evidence="4">K2</strain>
    </source>
</reference>
<dbReference type="SUPFAM" id="SSF56349">
    <property type="entry name" value="DNA breaking-rejoining enzymes"/>
    <property type="match status" value="1"/>
</dbReference>
<gene>
    <name evidence="4" type="ORF">P5673_025124</name>
</gene>
<dbReference type="AlphaFoldDB" id="A0AAD9Q324"/>
<keyword evidence="1" id="KW-0238">DNA-binding</keyword>
<dbReference type="PANTHER" id="PTHR35617">
    <property type="entry name" value="PHAGE_INTEGRASE DOMAIN-CONTAINING PROTEIN"/>
    <property type="match status" value="1"/>
</dbReference>
<dbReference type="CDD" id="cd03714">
    <property type="entry name" value="RT_DIRS1"/>
    <property type="match status" value="1"/>
</dbReference>
<dbReference type="InterPro" id="IPR011010">
    <property type="entry name" value="DNA_brk_join_enz"/>
</dbReference>